<evidence type="ECO:0000256" key="9">
    <source>
        <dbReference type="ARBA" id="ARBA00022989"/>
    </source>
</evidence>
<evidence type="ECO:0000256" key="7">
    <source>
        <dbReference type="ARBA" id="ARBA00022782"/>
    </source>
</evidence>
<keyword evidence="6 15" id="KW-0677">Repeat</keyword>
<keyword evidence="12" id="KW-0325">Glycoprotein</keyword>
<dbReference type="InterPro" id="IPR009030">
    <property type="entry name" value="Growth_fac_rcpt_cys_sf"/>
</dbReference>
<dbReference type="SMART" id="SM00179">
    <property type="entry name" value="EGF_CA"/>
    <property type="match status" value="7"/>
</dbReference>
<feature type="domain" description="EGF-like" evidence="19">
    <location>
        <begin position="418"/>
        <end position="454"/>
    </location>
</feature>
<feature type="domain" description="EGF-like" evidence="19">
    <location>
        <begin position="294"/>
        <end position="336"/>
    </location>
</feature>
<dbReference type="GO" id="GO:0007157">
    <property type="term" value="P:heterophilic cell-cell adhesion via plasma membrane cell adhesion molecules"/>
    <property type="evidence" value="ECO:0007669"/>
    <property type="project" value="TreeGrafter"/>
</dbReference>
<dbReference type="GO" id="GO:0046331">
    <property type="term" value="P:lateral inhibition"/>
    <property type="evidence" value="ECO:0007669"/>
    <property type="project" value="UniProtKB-ARBA"/>
</dbReference>
<feature type="domain" description="DSL" evidence="20">
    <location>
        <begin position="146"/>
        <end position="190"/>
    </location>
</feature>
<dbReference type="PROSITE" id="PS51051">
    <property type="entry name" value="DSL"/>
    <property type="match status" value="1"/>
</dbReference>
<dbReference type="GO" id="GO:0000902">
    <property type="term" value="P:cell morphogenesis"/>
    <property type="evidence" value="ECO:0007669"/>
    <property type="project" value="UniProtKB-ARBA"/>
</dbReference>
<reference evidence="22" key="1">
    <citation type="submission" date="2025-08" db="UniProtKB">
        <authorList>
            <consortium name="RefSeq"/>
        </authorList>
    </citation>
    <scope>IDENTIFICATION</scope>
</reference>
<sequence>MACLAHFVQRVVIVFALIQTVISTGEFQLKVESLDIGKDLSRRDILVIRICWSHFQREIDADNITCTYGESVSAPLSLPYVADSFKVSMPFDFGWPGTFALVVEAWLESKGPAPAMRLSSSQFLAISQEWSKPEMPQSSVKIAFRAICSTNYYGVACDRLCRPRHDRYGHYECDEQGNKVCSRGWAGEYCDKPVCRPGCKGICSKPFGCDCHFGYEGALCDQCISFPGCKHGSCDQPWQCNCKEGWGGMLCNRDLNFCTNNSPCRNGGICRNSWDGRYSCQCPIGFGGKNCEEVISGCAATPCRNGGRCEESASSSNSTNDYRCRCPPGYSGVHCEFVKETCDNKRCENGATCLNTISGPQCICPKGYEGANCEHKINPCDGSPCLHNGRCTNNEKYFEGAPFKCTCPEGYYGHRCEIVDHCQNNPCANGATCQSHGDSYKCFCRKGFAGANCTTRADHCLLNPCANGGTCYSAQNDFECTCPPGFSGKDCSVNIDECESNPCQNGGRCTDLIDGYKCSCQPPFSGVNCDYSLSYKYGAYGSKFKHIPDIDVVTAAQKATILILGFLLLLCIALGGTAYYRKYRHINNVTARQNEKNAPRTMMNNSIYRGTGGDTLFRNSLRPGDVGSLRYSMNPATMAADSCGVFVRPQPNLPSPGSRAPVDDMKKNNAKVADTHVYATVRDYPDNDPQFARYSNVRSSGLYCSSKVLNTLSREENTYENLKKANTSCSDLNASCSGLKNNNMSVKSNKNNSSISGSSACSSSSSNTKNNNNNNKGASSSKLNTQV</sequence>
<evidence type="ECO:0000256" key="6">
    <source>
        <dbReference type="ARBA" id="ARBA00022737"/>
    </source>
</evidence>
<comment type="function">
    <text evidence="15">Putative Notch ligand involved in the mediation of Notch signaling.</text>
</comment>
<keyword evidence="3 13" id="KW-0245">EGF-like domain</keyword>
<evidence type="ECO:0000256" key="12">
    <source>
        <dbReference type="ARBA" id="ARBA00023180"/>
    </source>
</evidence>
<keyword evidence="10 15" id="KW-0472">Membrane</keyword>
<dbReference type="PROSITE" id="PS00010">
    <property type="entry name" value="ASX_HYDROXYL"/>
    <property type="match status" value="1"/>
</dbReference>
<dbReference type="GO" id="GO:0005509">
    <property type="term" value="F:calcium ion binding"/>
    <property type="evidence" value="ECO:0007669"/>
    <property type="project" value="InterPro"/>
</dbReference>
<feature type="disulfide bond" evidence="13">
    <location>
        <begin position="444"/>
        <end position="453"/>
    </location>
</feature>
<evidence type="ECO:0000256" key="16">
    <source>
        <dbReference type="SAM" id="MobiDB-lite"/>
    </source>
</evidence>
<keyword evidence="2 15" id="KW-0217">Developmental protein</keyword>
<dbReference type="FunFam" id="2.10.25.10:FF:000004">
    <property type="entry name" value="Neurogenic locus notch 1"/>
    <property type="match status" value="1"/>
</dbReference>
<dbReference type="InterPro" id="IPR051022">
    <property type="entry name" value="Notch_Cell-Fate_Det"/>
</dbReference>
<feature type="disulfide bond" evidence="14">
    <location>
        <begin position="161"/>
        <end position="173"/>
    </location>
</feature>
<comment type="caution">
    <text evidence="13">Lacks conserved residue(s) required for the propagation of feature annotation.</text>
</comment>
<evidence type="ECO:0000313" key="22">
    <source>
        <dbReference type="RefSeq" id="XP_003747847.1"/>
    </source>
</evidence>
<keyword evidence="4 15" id="KW-0812">Transmembrane</keyword>
<dbReference type="GO" id="GO:0016330">
    <property type="term" value="P:second mitotic wave involved in compound eye morphogenesis"/>
    <property type="evidence" value="ECO:0007669"/>
    <property type="project" value="UniProtKB-ARBA"/>
</dbReference>
<feature type="disulfide bond" evidence="13">
    <location>
        <begin position="407"/>
        <end position="416"/>
    </location>
</feature>
<dbReference type="GO" id="GO:0007219">
    <property type="term" value="P:Notch signaling pathway"/>
    <property type="evidence" value="ECO:0007669"/>
    <property type="project" value="InterPro"/>
</dbReference>
<feature type="signal peptide" evidence="18">
    <location>
        <begin position="1"/>
        <end position="23"/>
    </location>
</feature>
<feature type="disulfide bond" evidence="13">
    <location>
        <begin position="364"/>
        <end position="373"/>
    </location>
</feature>
<evidence type="ECO:0000256" key="5">
    <source>
        <dbReference type="ARBA" id="ARBA00022729"/>
    </source>
</evidence>
<feature type="domain" description="EGF-like" evidence="19">
    <location>
        <begin position="338"/>
        <end position="374"/>
    </location>
</feature>
<dbReference type="PANTHER" id="PTHR24049:SF22">
    <property type="entry name" value="DROSOPHILA CRUMBS HOMOLOG"/>
    <property type="match status" value="1"/>
</dbReference>
<dbReference type="InterPro" id="IPR000742">
    <property type="entry name" value="EGF"/>
</dbReference>
<dbReference type="GO" id="GO:0045179">
    <property type="term" value="C:apical cortex"/>
    <property type="evidence" value="ECO:0007669"/>
    <property type="project" value="UniProtKB-ARBA"/>
</dbReference>
<dbReference type="GO" id="GO:0048018">
    <property type="term" value="F:receptor ligand activity"/>
    <property type="evidence" value="ECO:0007669"/>
    <property type="project" value="UniProtKB-ARBA"/>
</dbReference>
<dbReference type="GO" id="GO:0043208">
    <property type="term" value="F:glycosphingolipid binding"/>
    <property type="evidence" value="ECO:0007669"/>
    <property type="project" value="UniProtKB-ARBA"/>
</dbReference>
<dbReference type="FunFam" id="2.10.25.10:FF:000012">
    <property type="entry name" value="Delta-like protein"/>
    <property type="match status" value="1"/>
</dbReference>
<feature type="disulfide bond" evidence="13">
    <location>
        <begin position="282"/>
        <end position="291"/>
    </location>
</feature>
<feature type="domain" description="EGF-like" evidence="19">
    <location>
        <begin position="376"/>
        <end position="417"/>
    </location>
</feature>
<dbReference type="GO" id="GO:0009986">
    <property type="term" value="C:cell surface"/>
    <property type="evidence" value="ECO:0007669"/>
    <property type="project" value="UniProtKB-ARBA"/>
</dbReference>
<dbReference type="InterPro" id="IPR000152">
    <property type="entry name" value="EGF-type_Asp/Asn_hydroxyl_site"/>
</dbReference>
<evidence type="ECO:0000256" key="15">
    <source>
        <dbReference type="RuleBase" id="RU280815"/>
    </source>
</evidence>
<dbReference type="SMART" id="SM00051">
    <property type="entry name" value="DSL"/>
    <property type="match status" value="1"/>
</dbReference>
<dbReference type="SUPFAM" id="SSF57196">
    <property type="entry name" value="EGF/Laminin"/>
    <property type="match status" value="5"/>
</dbReference>
<dbReference type="InterPro" id="IPR001774">
    <property type="entry name" value="DSL"/>
</dbReference>
<keyword evidence="5 15" id="KW-0732">Signal</keyword>
<dbReference type="SMART" id="SM00181">
    <property type="entry name" value="EGF"/>
    <property type="match status" value="9"/>
</dbReference>
<dbReference type="GO" id="GO:0016318">
    <property type="term" value="P:ommatidial rotation"/>
    <property type="evidence" value="ECO:0007669"/>
    <property type="project" value="UniProtKB-ARBA"/>
</dbReference>
<dbReference type="GO" id="GO:0032991">
    <property type="term" value="C:protein-containing complex"/>
    <property type="evidence" value="ECO:0007669"/>
    <property type="project" value="TreeGrafter"/>
</dbReference>
<dbReference type="InterPro" id="IPR018097">
    <property type="entry name" value="EGF_Ca-bd_CS"/>
</dbReference>
<dbReference type="Pfam" id="PF07657">
    <property type="entry name" value="MNNL"/>
    <property type="match status" value="1"/>
</dbReference>
<keyword evidence="11 13" id="KW-1015">Disulfide bond</keyword>
<dbReference type="Pfam" id="PF01414">
    <property type="entry name" value="DSL"/>
    <property type="match status" value="1"/>
</dbReference>
<dbReference type="PANTHER" id="PTHR24049">
    <property type="entry name" value="CRUMBS FAMILY MEMBER"/>
    <property type="match status" value="1"/>
</dbReference>
<dbReference type="GO" id="GO:0005886">
    <property type="term" value="C:plasma membrane"/>
    <property type="evidence" value="ECO:0007669"/>
    <property type="project" value="UniProtKB-ARBA"/>
</dbReference>
<comment type="subcellular location">
    <subcellularLocation>
        <location evidence="1 15">Membrane</location>
        <topology evidence="1 15">Single-pass type I membrane protein</topology>
    </subcellularLocation>
</comment>
<dbReference type="RefSeq" id="XP_003747847.1">
    <property type="nucleotide sequence ID" value="XM_003747799.2"/>
</dbReference>
<feature type="domain" description="EGF-like" evidence="19">
    <location>
        <begin position="254"/>
        <end position="292"/>
    </location>
</feature>
<dbReference type="GO" id="GO:0045197">
    <property type="term" value="P:establishment or maintenance of epithelial cell apical/basal polarity"/>
    <property type="evidence" value="ECO:0007669"/>
    <property type="project" value="TreeGrafter"/>
</dbReference>
<evidence type="ECO:0000313" key="21">
    <source>
        <dbReference type="Proteomes" id="UP000694867"/>
    </source>
</evidence>
<evidence type="ECO:0000259" key="20">
    <source>
        <dbReference type="PROSITE" id="PS51051"/>
    </source>
</evidence>
<dbReference type="GO" id="GO:0050769">
    <property type="term" value="P:positive regulation of neurogenesis"/>
    <property type="evidence" value="ECO:0007669"/>
    <property type="project" value="UniProtKB-ARBA"/>
</dbReference>
<keyword evidence="9 15" id="KW-1133">Transmembrane helix</keyword>
<evidence type="ECO:0000256" key="2">
    <source>
        <dbReference type="ARBA" id="ARBA00022473"/>
    </source>
</evidence>
<gene>
    <name evidence="22" type="primary">LOC100899900</name>
</gene>
<dbReference type="GO" id="GO:0030718">
    <property type="term" value="P:germ-line stem cell population maintenance"/>
    <property type="evidence" value="ECO:0007669"/>
    <property type="project" value="UniProtKB-ARBA"/>
</dbReference>
<dbReference type="KEGG" id="goe:100899900"/>
<dbReference type="Gene3D" id="2.10.25.10">
    <property type="entry name" value="Laminin"/>
    <property type="match status" value="8"/>
</dbReference>
<dbReference type="PRINTS" id="PR00010">
    <property type="entry name" value="EGFBLOOD"/>
</dbReference>
<evidence type="ECO:0000256" key="8">
    <source>
        <dbReference type="ARBA" id="ARBA00022843"/>
    </source>
</evidence>
<evidence type="ECO:0000256" key="17">
    <source>
        <dbReference type="SAM" id="Phobius"/>
    </source>
</evidence>
<feature type="disulfide bond" evidence="14">
    <location>
        <begin position="181"/>
        <end position="190"/>
    </location>
</feature>
<keyword evidence="7" id="KW-0221">Differentiation</keyword>
<feature type="domain" description="EGF-like" evidence="19">
    <location>
        <begin position="456"/>
        <end position="492"/>
    </location>
</feature>
<evidence type="ECO:0000256" key="10">
    <source>
        <dbReference type="ARBA" id="ARBA00023136"/>
    </source>
</evidence>
<dbReference type="FunFam" id="2.10.25.10:FF:000472">
    <property type="entry name" value="Uncharacterized protein, isoform A"/>
    <property type="match status" value="1"/>
</dbReference>
<dbReference type="FunFam" id="2.10.25.140:FF:000001">
    <property type="entry name" value="Delta-like protein"/>
    <property type="match status" value="1"/>
</dbReference>
<evidence type="ECO:0000256" key="11">
    <source>
        <dbReference type="ARBA" id="ARBA00023157"/>
    </source>
</evidence>
<dbReference type="GO" id="GO:0048056">
    <property type="term" value="P:R3/R4 cell differentiation"/>
    <property type="evidence" value="ECO:0007669"/>
    <property type="project" value="UniProtKB-ARBA"/>
</dbReference>
<keyword evidence="8" id="KW-0832">Ubl conjugation</keyword>
<organism evidence="21 22">
    <name type="scientific">Galendromus occidentalis</name>
    <name type="common">western predatory mite</name>
    <dbReference type="NCBI Taxonomy" id="34638"/>
    <lineage>
        <taxon>Eukaryota</taxon>
        <taxon>Metazoa</taxon>
        <taxon>Ecdysozoa</taxon>
        <taxon>Arthropoda</taxon>
        <taxon>Chelicerata</taxon>
        <taxon>Arachnida</taxon>
        <taxon>Acari</taxon>
        <taxon>Parasitiformes</taxon>
        <taxon>Mesostigmata</taxon>
        <taxon>Gamasina</taxon>
        <taxon>Phytoseioidea</taxon>
        <taxon>Phytoseiidae</taxon>
        <taxon>Typhlodrominae</taxon>
        <taxon>Galendromus</taxon>
    </lineage>
</organism>
<dbReference type="AlphaFoldDB" id="A0AAJ6QYC0"/>
<dbReference type="FunFam" id="2.10.25.10:FF:000018">
    <property type="entry name" value="Delta-like 1"/>
    <property type="match status" value="1"/>
</dbReference>
<dbReference type="Gene3D" id="2.60.40.3510">
    <property type="match status" value="1"/>
</dbReference>
<dbReference type="Proteomes" id="UP000694867">
    <property type="component" value="Unplaced"/>
</dbReference>
<keyword evidence="21" id="KW-1185">Reference proteome</keyword>
<evidence type="ECO:0000259" key="19">
    <source>
        <dbReference type="PROSITE" id="PS50026"/>
    </source>
</evidence>
<feature type="chain" id="PRO_5042597111" description="Delta-like protein" evidence="18">
    <location>
        <begin position="24"/>
        <end position="787"/>
    </location>
</feature>
<evidence type="ECO:0000256" key="14">
    <source>
        <dbReference type="PROSITE-ProRule" id="PRU00377"/>
    </source>
</evidence>
<dbReference type="FunFam" id="2.10.25.10:FF:000066">
    <property type="entry name" value="FAT atypical cadherin 4"/>
    <property type="match status" value="1"/>
</dbReference>
<accession>A0AAJ6QYC0</accession>
<dbReference type="Pfam" id="PF21700">
    <property type="entry name" value="EGF_DL_JAG"/>
    <property type="match status" value="1"/>
</dbReference>
<dbReference type="Gene3D" id="2.10.25.140">
    <property type="match status" value="1"/>
</dbReference>
<dbReference type="InterPro" id="IPR011651">
    <property type="entry name" value="Notch_ligand_N"/>
</dbReference>
<dbReference type="FunFam" id="2.10.25.10:FF:000230">
    <property type="entry name" value="Delta-like protein"/>
    <property type="match status" value="1"/>
</dbReference>
<dbReference type="SUPFAM" id="SSF57184">
    <property type="entry name" value="Growth factor receptor domain"/>
    <property type="match status" value="1"/>
</dbReference>
<name>A0AAJ6QYC0_9ACAR</name>
<feature type="disulfide bond" evidence="13">
    <location>
        <begin position="520"/>
        <end position="529"/>
    </location>
</feature>
<evidence type="ECO:0000256" key="3">
    <source>
        <dbReference type="ARBA" id="ARBA00022536"/>
    </source>
</evidence>
<dbReference type="PROSITE" id="PS50026">
    <property type="entry name" value="EGF_3"/>
    <property type="match status" value="7"/>
</dbReference>
<feature type="region of interest" description="Disordered" evidence="16">
    <location>
        <begin position="743"/>
        <end position="787"/>
    </location>
</feature>
<proteinExistence type="predicted"/>
<feature type="disulfide bond" evidence="13">
    <location>
        <begin position="326"/>
        <end position="335"/>
    </location>
</feature>
<feature type="disulfide bond" evidence="13">
    <location>
        <begin position="482"/>
        <end position="491"/>
    </location>
</feature>
<dbReference type="GeneID" id="100899900"/>
<feature type="transmembrane region" description="Helical" evidence="17">
    <location>
        <begin position="559"/>
        <end position="580"/>
    </location>
</feature>
<dbReference type="GO" id="GO:0048666">
    <property type="term" value="P:neuron development"/>
    <property type="evidence" value="ECO:0007669"/>
    <property type="project" value="UniProtKB-ARBA"/>
</dbReference>
<dbReference type="GO" id="GO:0042063">
    <property type="term" value="P:gliogenesis"/>
    <property type="evidence" value="ECO:0007669"/>
    <property type="project" value="UniProtKB-ARBA"/>
</dbReference>
<evidence type="ECO:0000256" key="13">
    <source>
        <dbReference type="PROSITE-ProRule" id="PRU00076"/>
    </source>
</evidence>
<dbReference type="CDD" id="cd00054">
    <property type="entry name" value="EGF_CA"/>
    <property type="match status" value="7"/>
</dbReference>
<feature type="disulfide bond" evidence="14">
    <location>
        <begin position="148"/>
        <end position="157"/>
    </location>
</feature>
<dbReference type="PROSITE" id="PS01187">
    <property type="entry name" value="EGF_CA"/>
    <property type="match status" value="1"/>
</dbReference>
<evidence type="ECO:0000256" key="4">
    <source>
        <dbReference type="ARBA" id="ARBA00022692"/>
    </source>
</evidence>
<dbReference type="Pfam" id="PF00008">
    <property type="entry name" value="EGF"/>
    <property type="match status" value="7"/>
</dbReference>
<dbReference type="PROSITE" id="PS01186">
    <property type="entry name" value="EGF_2"/>
    <property type="match status" value="7"/>
</dbReference>
<dbReference type="PROSITE" id="PS00022">
    <property type="entry name" value="EGF_1"/>
    <property type="match status" value="8"/>
</dbReference>
<dbReference type="FunFam" id="2.10.25.10:FF:000064">
    <property type="entry name" value="Delta-like protein"/>
    <property type="match status" value="1"/>
</dbReference>
<dbReference type="InterPro" id="IPR001881">
    <property type="entry name" value="EGF-like_Ca-bd_dom"/>
</dbReference>
<evidence type="ECO:0000256" key="1">
    <source>
        <dbReference type="ARBA" id="ARBA00004479"/>
    </source>
</evidence>
<protein>
    <recommendedName>
        <fullName evidence="15">Delta-like protein</fullName>
    </recommendedName>
</protein>
<feature type="domain" description="EGF-like" evidence="19">
    <location>
        <begin position="494"/>
        <end position="530"/>
    </location>
</feature>
<evidence type="ECO:0000256" key="18">
    <source>
        <dbReference type="SAM" id="SignalP"/>
    </source>
</evidence>